<dbReference type="GO" id="GO:0005524">
    <property type="term" value="F:ATP binding"/>
    <property type="evidence" value="ECO:0007669"/>
    <property type="project" value="UniProtKB-KW"/>
</dbReference>
<dbReference type="Pfam" id="PF03746">
    <property type="entry name" value="LamB_YcsF"/>
    <property type="match status" value="1"/>
</dbReference>
<dbReference type="NCBIfam" id="NF003814">
    <property type="entry name" value="PRK05406.1-3"/>
    <property type="match status" value="1"/>
</dbReference>
<evidence type="ECO:0000256" key="1">
    <source>
        <dbReference type="ARBA" id="ARBA00022801"/>
    </source>
</evidence>
<proteinExistence type="predicted"/>
<dbReference type="InterPro" id="IPR005501">
    <property type="entry name" value="LamB/YcsF/PxpA-like"/>
</dbReference>
<dbReference type="CDD" id="cd10787">
    <property type="entry name" value="LamB_YcsF_like"/>
    <property type="match status" value="1"/>
</dbReference>
<dbReference type="STRING" id="1411141.GCA_001590885_03658"/>
<dbReference type="InterPro" id="IPR011330">
    <property type="entry name" value="Glyco_hydro/deAcase_b/a-brl"/>
</dbReference>
<reference evidence="3 4" key="1">
    <citation type="submission" date="2017-06" db="EMBL/GenBank/DDBJ databases">
        <authorList>
            <consortium name="Pathogen Informatics"/>
        </authorList>
    </citation>
    <scope>NUCLEOTIDE SEQUENCE [LARGE SCALE GENOMIC DNA]</scope>
    <source>
        <strain evidence="3 4">NCTC12148</strain>
    </source>
</reference>
<dbReference type="KEGG" id="sfj:SAMEA4384070_2045"/>
<keyword evidence="4" id="KW-1185">Reference proteome</keyword>
<dbReference type="GeneID" id="75027205"/>
<evidence type="ECO:0000313" key="4">
    <source>
        <dbReference type="Proteomes" id="UP000215134"/>
    </source>
</evidence>
<dbReference type="RefSeq" id="WP_095097074.1">
    <property type="nucleotide sequence ID" value="NZ_CAMIQD010000002.1"/>
</dbReference>
<evidence type="ECO:0000256" key="2">
    <source>
        <dbReference type="ARBA" id="ARBA00022840"/>
    </source>
</evidence>
<organism evidence="3 4">
    <name type="scientific">Serratia ficaria</name>
    <dbReference type="NCBI Taxonomy" id="61651"/>
    <lineage>
        <taxon>Bacteria</taxon>
        <taxon>Pseudomonadati</taxon>
        <taxon>Pseudomonadota</taxon>
        <taxon>Gammaproteobacteria</taxon>
        <taxon>Enterobacterales</taxon>
        <taxon>Yersiniaceae</taxon>
        <taxon>Serratia</taxon>
    </lineage>
</organism>
<dbReference type="PANTHER" id="PTHR30292">
    <property type="entry name" value="UNCHARACTERIZED PROTEIN YBGL-RELATED"/>
    <property type="match status" value="1"/>
</dbReference>
<dbReference type="EMBL" id="LT906479">
    <property type="protein sequence ID" value="SNV99951.1"/>
    <property type="molecule type" value="Genomic_DNA"/>
</dbReference>
<name>A0A240BVT6_SERFI</name>
<dbReference type="Proteomes" id="UP000215134">
    <property type="component" value="Chromosome 1"/>
</dbReference>
<dbReference type="SUPFAM" id="SSF88713">
    <property type="entry name" value="Glycoside hydrolase/deacetylase"/>
    <property type="match status" value="1"/>
</dbReference>
<dbReference type="Gene3D" id="3.20.20.370">
    <property type="entry name" value="Glycoside hydrolase/deacetylase"/>
    <property type="match status" value="1"/>
</dbReference>
<sequence>MKIDVNSDMGEGFGVYQLCDDSALMNIVSSANIACGFHAGDPAIMTRMVRLAQARGVGIGAHPGLPDRQGFGRKEMSFSADEICQQVVYQLGALSAIARAEGTRVAHLSFHAAMGNMINRDDALALRVMQAVSRIDSQLIIFCQPDTTIERAAQARGLPTLTLFLADRAYDDRGQLVPRGIAGSLIKEETAVRARVRQFLQQGTVTTFSGNTLPVRARSILVHSDTPGSLTLATLVRSEIESCGAMVAPAAEVLAQ</sequence>
<dbReference type="OrthoDB" id="9773478at2"/>
<keyword evidence="2" id="KW-0067">ATP-binding</keyword>
<dbReference type="GO" id="GO:0005975">
    <property type="term" value="P:carbohydrate metabolic process"/>
    <property type="evidence" value="ECO:0007669"/>
    <property type="project" value="InterPro"/>
</dbReference>
<protein>
    <submittedName>
        <fullName evidence="3">LamB/YcsF family protein</fullName>
    </submittedName>
</protein>
<accession>A0A240BVT6</accession>
<gene>
    <name evidence="3" type="ORF">SAMEA4384070_02045</name>
</gene>
<dbReference type="AlphaFoldDB" id="A0A240BVT6"/>
<dbReference type="PANTHER" id="PTHR30292:SF0">
    <property type="entry name" value="5-OXOPROLINASE SUBUNIT A"/>
    <property type="match status" value="1"/>
</dbReference>
<keyword evidence="2" id="KW-0547">Nucleotide-binding</keyword>
<dbReference type="GO" id="GO:0016787">
    <property type="term" value="F:hydrolase activity"/>
    <property type="evidence" value="ECO:0007669"/>
    <property type="project" value="UniProtKB-KW"/>
</dbReference>
<keyword evidence="1" id="KW-0378">Hydrolase</keyword>
<evidence type="ECO:0000313" key="3">
    <source>
        <dbReference type="EMBL" id="SNV99951.1"/>
    </source>
</evidence>
<dbReference type="NCBIfam" id="NF003816">
    <property type="entry name" value="PRK05406.1-5"/>
    <property type="match status" value="1"/>
</dbReference>